<dbReference type="InterPro" id="IPR004387">
    <property type="entry name" value="Pept_M50_Zn"/>
</dbReference>
<keyword evidence="8 11" id="KW-1133">Transmembrane helix</keyword>
<name>A0A3D8JCL8_9HELI</name>
<evidence type="ECO:0000256" key="7">
    <source>
        <dbReference type="ARBA" id="ARBA00022833"/>
    </source>
</evidence>
<dbReference type="PANTHER" id="PTHR42837">
    <property type="entry name" value="REGULATOR OF SIGMA-E PROTEASE RSEP"/>
    <property type="match status" value="1"/>
</dbReference>
<evidence type="ECO:0000313" key="14">
    <source>
        <dbReference type="Proteomes" id="UP000256695"/>
    </source>
</evidence>
<dbReference type="SMART" id="SM00228">
    <property type="entry name" value="PDZ"/>
    <property type="match status" value="1"/>
</dbReference>
<comment type="similarity">
    <text evidence="3 11">Belongs to the peptidase M50B family.</text>
</comment>
<feature type="domain" description="PDZ" evidence="12">
    <location>
        <begin position="107"/>
        <end position="178"/>
    </location>
</feature>
<evidence type="ECO:0000259" key="12">
    <source>
        <dbReference type="SMART" id="SM00228"/>
    </source>
</evidence>
<feature type="transmembrane region" description="Helical" evidence="11">
    <location>
        <begin position="93"/>
        <end position="114"/>
    </location>
</feature>
<dbReference type="GO" id="GO:0016020">
    <property type="term" value="C:membrane"/>
    <property type="evidence" value="ECO:0007669"/>
    <property type="project" value="UniProtKB-SubCell"/>
</dbReference>
<keyword evidence="9 11" id="KW-0482">Metalloprotease</keyword>
<evidence type="ECO:0000256" key="10">
    <source>
        <dbReference type="ARBA" id="ARBA00023136"/>
    </source>
</evidence>
<dbReference type="CDD" id="cd23081">
    <property type="entry name" value="cpPDZ_EcRseP-like"/>
    <property type="match status" value="1"/>
</dbReference>
<feature type="transmembrane region" description="Helical" evidence="11">
    <location>
        <begin position="322"/>
        <end position="340"/>
    </location>
</feature>
<gene>
    <name evidence="13" type="ORF">CQA57_01110</name>
</gene>
<evidence type="ECO:0000256" key="9">
    <source>
        <dbReference type="ARBA" id="ARBA00023049"/>
    </source>
</evidence>
<dbReference type="CDD" id="cd06163">
    <property type="entry name" value="S2P-M50_PDZ_RseP-like"/>
    <property type="match status" value="1"/>
</dbReference>
<dbReference type="NCBIfam" id="TIGR00054">
    <property type="entry name" value="RIP metalloprotease RseP"/>
    <property type="match status" value="2"/>
</dbReference>
<reference evidence="13 14" key="1">
    <citation type="submission" date="2018-04" db="EMBL/GenBank/DDBJ databases">
        <title>Novel Campyloabacter and Helicobacter Species and Strains.</title>
        <authorList>
            <person name="Mannion A.J."/>
            <person name="Shen Z."/>
            <person name="Fox J.G."/>
        </authorList>
    </citation>
    <scope>NUCLEOTIDE SEQUENCE [LARGE SCALE GENOMIC DNA]</scope>
    <source>
        <strain evidence="13 14">MIT 04-9362</strain>
    </source>
</reference>
<evidence type="ECO:0000256" key="1">
    <source>
        <dbReference type="ARBA" id="ARBA00001947"/>
    </source>
</evidence>
<dbReference type="InterPro" id="IPR036034">
    <property type="entry name" value="PDZ_sf"/>
</dbReference>
<evidence type="ECO:0000256" key="6">
    <source>
        <dbReference type="ARBA" id="ARBA00022801"/>
    </source>
</evidence>
<evidence type="ECO:0000256" key="2">
    <source>
        <dbReference type="ARBA" id="ARBA00004141"/>
    </source>
</evidence>
<keyword evidence="10 11" id="KW-0472">Membrane</keyword>
<comment type="cofactor">
    <cofactor evidence="1 11">
        <name>Zn(2+)</name>
        <dbReference type="ChEBI" id="CHEBI:29105"/>
    </cofactor>
</comment>
<dbReference type="InterPro" id="IPR001478">
    <property type="entry name" value="PDZ"/>
</dbReference>
<keyword evidence="5 11" id="KW-0812">Transmembrane</keyword>
<keyword evidence="6 11" id="KW-0378">Hydrolase</keyword>
<keyword evidence="4 13" id="KW-0645">Protease</keyword>
<feature type="transmembrane region" description="Helical" evidence="11">
    <location>
        <begin position="273"/>
        <end position="295"/>
    </location>
</feature>
<keyword evidence="11" id="KW-0479">Metal-binding</keyword>
<organism evidence="13 14">
    <name type="scientific">Helicobacter anseris</name>
    <dbReference type="NCBI Taxonomy" id="375926"/>
    <lineage>
        <taxon>Bacteria</taxon>
        <taxon>Pseudomonadati</taxon>
        <taxon>Campylobacterota</taxon>
        <taxon>Epsilonproteobacteria</taxon>
        <taxon>Campylobacterales</taxon>
        <taxon>Helicobacteraceae</taxon>
        <taxon>Helicobacter</taxon>
    </lineage>
</organism>
<protein>
    <recommendedName>
        <fullName evidence="11">Zinc metalloprotease</fullName>
        <ecNumber evidence="11">3.4.24.-</ecNumber>
    </recommendedName>
</protein>
<dbReference type="Gene3D" id="2.30.42.10">
    <property type="match status" value="1"/>
</dbReference>
<evidence type="ECO:0000313" key="13">
    <source>
        <dbReference type="EMBL" id="RDU74681.1"/>
    </source>
</evidence>
<evidence type="ECO:0000256" key="8">
    <source>
        <dbReference type="ARBA" id="ARBA00022989"/>
    </source>
</evidence>
<keyword evidence="14" id="KW-1185">Reference proteome</keyword>
<comment type="subcellular location">
    <subcellularLocation>
        <location evidence="2">Membrane</location>
        <topology evidence="2">Multi-pass membrane protein</topology>
    </subcellularLocation>
</comment>
<dbReference type="InterPro" id="IPR008915">
    <property type="entry name" value="Peptidase_M50"/>
</dbReference>
<evidence type="ECO:0000256" key="5">
    <source>
        <dbReference type="ARBA" id="ARBA00022692"/>
    </source>
</evidence>
<dbReference type="Pfam" id="PF02163">
    <property type="entry name" value="Peptidase_M50"/>
    <property type="match status" value="1"/>
</dbReference>
<dbReference type="OrthoDB" id="9782003at2"/>
<proteinExistence type="inferred from homology"/>
<evidence type="ECO:0000256" key="11">
    <source>
        <dbReference type="RuleBase" id="RU362031"/>
    </source>
</evidence>
<dbReference type="GO" id="GO:0046872">
    <property type="term" value="F:metal ion binding"/>
    <property type="evidence" value="ECO:0007669"/>
    <property type="project" value="UniProtKB-KW"/>
</dbReference>
<sequence>MSFLIAFLALSFLVFFHELGHFIAARIFGVRVEVFSIGFGVKIFSKKIGETQYALSMIPLGGYVKLKGQNDLDVLEQNCQNDSYSNKSPFVKIIILFAGPFFNFILAFFLFFMVGNMGVSTYLPIVGEVKKNMPAFEAGILENDEILSINAKQIKTWMDLQEAVAKDTMLNLVVLRKDKILDFTIRPEIIKAKNIFGEEIQKGVIGIAPSGKIGIVKYTGFESFEYASKKLYESSKIILLSVQKLISGIIPLKEVSGPVMIVDKLAQASKSDFVLLLLWVGLISVNLGILNLLPIPALDGGQILFNFYEILTRKPIYEKAKYYLTLFGWIILLSLMLLGLRNDILRLLGVW</sequence>
<comment type="caution">
    <text evidence="13">The sequence shown here is derived from an EMBL/GenBank/DDBJ whole genome shotgun (WGS) entry which is preliminary data.</text>
</comment>
<accession>A0A3D8JCL8</accession>
<dbReference type="SUPFAM" id="SSF50156">
    <property type="entry name" value="PDZ domain-like"/>
    <property type="match status" value="1"/>
</dbReference>
<dbReference type="PANTHER" id="PTHR42837:SF2">
    <property type="entry name" value="MEMBRANE METALLOPROTEASE ARASP2, CHLOROPLASTIC-RELATED"/>
    <property type="match status" value="1"/>
</dbReference>
<dbReference type="GO" id="GO:0006508">
    <property type="term" value="P:proteolysis"/>
    <property type="evidence" value="ECO:0007669"/>
    <property type="project" value="UniProtKB-KW"/>
</dbReference>
<keyword evidence="7 11" id="KW-0862">Zinc</keyword>
<dbReference type="RefSeq" id="WP_115578389.1">
    <property type="nucleotide sequence ID" value="NZ_NXLX01000001.1"/>
</dbReference>
<dbReference type="EC" id="3.4.24.-" evidence="11"/>
<dbReference type="GO" id="GO:0004222">
    <property type="term" value="F:metalloendopeptidase activity"/>
    <property type="evidence" value="ECO:0007669"/>
    <property type="project" value="InterPro"/>
</dbReference>
<dbReference type="AlphaFoldDB" id="A0A3D8JCL8"/>
<dbReference type="EMBL" id="NXLX01000001">
    <property type="protein sequence ID" value="RDU74681.1"/>
    <property type="molecule type" value="Genomic_DNA"/>
</dbReference>
<dbReference type="Proteomes" id="UP000256695">
    <property type="component" value="Unassembled WGS sequence"/>
</dbReference>
<evidence type="ECO:0000256" key="3">
    <source>
        <dbReference type="ARBA" id="ARBA00007931"/>
    </source>
</evidence>
<evidence type="ECO:0000256" key="4">
    <source>
        <dbReference type="ARBA" id="ARBA00022670"/>
    </source>
</evidence>